<dbReference type="Pfam" id="PF12937">
    <property type="entry name" value="F-box-like"/>
    <property type="match status" value="1"/>
</dbReference>
<reference evidence="3 4" key="1">
    <citation type="submission" date="2023-08" db="EMBL/GenBank/DDBJ databases">
        <title>Black Yeasts Isolated from many extreme environments.</title>
        <authorList>
            <person name="Coleine C."/>
            <person name="Stajich J.E."/>
            <person name="Selbmann L."/>
        </authorList>
    </citation>
    <scope>NUCLEOTIDE SEQUENCE [LARGE SCALE GENOMIC DNA]</scope>
    <source>
        <strain evidence="3 4">CCFEE 6328</strain>
    </source>
</reference>
<evidence type="ECO:0000259" key="2">
    <source>
        <dbReference type="PROSITE" id="PS50181"/>
    </source>
</evidence>
<dbReference type="SMART" id="SM00256">
    <property type="entry name" value="FBOX"/>
    <property type="match status" value="1"/>
</dbReference>
<proteinExistence type="predicted"/>
<evidence type="ECO:0000256" key="1">
    <source>
        <dbReference type="SAM" id="MobiDB-lite"/>
    </source>
</evidence>
<organism evidence="3 4">
    <name type="scientific">Exophiala sideris</name>
    <dbReference type="NCBI Taxonomy" id="1016849"/>
    <lineage>
        <taxon>Eukaryota</taxon>
        <taxon>Fungi</taxon>
        <taxon>Dikarya</taxon>
        <taxon>Ascomycota</taxon>
        <taxon>Pezizomycotina</taxon>
        <taxon>Eurotiomycetes</taxon>
        <taxon>Chaetothyriomycetidae</taxon>
        <taxon>Chaetothyriales</taxon>
        <taxon>Herpotrichiellaceae</taxon>
        <taxon>Exophiala</taxon>
    </lineage>
</organism>
<accession>A0ABR0IZ86</accession>
<dbReference type="Gene3D" id="1.20.1280.50">
    <property type="match status" value="1"/>
</dbReference>
<feature type="domain" description="F-box" evidence="2">
    <location>
        <begin position="1"/>
        <end position="48"/>
    </location>
</feature>
<name>A0ABR0IZ86_9EURO</name>
<dbReference type="Proteomes" id="UP001345691">
    <property type="component" value="Unassembled WGS sequence"/>
</dbReference>
<sequence>MAQLLDLAPEVLSHIFQDVETTDLASLSKTCQYLHKLIQNDQLLWKIHYLFQFDPPPQDDSQSWQDRLSRLINVQKILESEDEAIKAAAVEDVLTQAVTLAHQSTSSSHKTSDFLADLFDKPSNVNTFLCKSSLFANARPDAWTSAPTQDLRQLSAQLHVLGGMNLETPWPSPTGASCPHFAPDVDDSDDDSDEDYQPPSRNPHIPGPAMPIRHVHPYARARVYDLRRYTQANMWGPFMDDGSARVDWEKVQAIMIDIAYNHRMYTERRGLNGSSLLGSTTTGTGAATPATPVTPTSFSARSPTRPSHSPTSVLRPWDDPFSGIAPGSFVSYPLSGALKPSLRPDLDALDPYGVSGTWMRIVCFLDYNDLYAFNFESGVIPRNEERPPITTREAFRLIRLQLRVSTVEEPGPDDGQDFPVVHFEGASRSTFMAWDPNANSRIRGIVRQTPSGAIRWTTFSIFHGEERWRSEGVQIGGLKSARGILGNWFDKDYDVHGPAGPTAFWKISDEIVEEKRTLPQMVQILMAEVNG</sequence>
<dbReference type="CDD" id="cd09917">
    <property type="entry name" value="F-box_SF"/>
    <property type="match status" value="1"/>
</dbReference>
<comment type="caution">
    <text evidence="3">The sequence shown here is derived from an EMBL/GenBank/DDBJ whole genome shotgun (WGS) entry which is preliminary data.</text>
</comment>
<dbReference type="PROSITE" id="PS50181">
    <property type="entry name" value="FBOX"/>
    <property type="match status" value="1"/>
</dbReference>
<evidence type="ECO:0000313" key="3">
    <source>
        <dbReference type="EMBL" id="KAK5052463.1"/>
    </source>
</evidence>
<feature type="region of interest" description="Disordered" evidence="1">
    <location>
        <begin position="172"/>
        <end position="212"/>
    </location>
</feature>
<protein>
    <recommendedName>
        <fullName evidence="2">F-box domain-containing protein</fullName>
    </recommendedName>
</protein>
<evidence type="ECO:0000313" key="4">
    <source>
        <dbReference type="Proteomes" id="UP001345691"/>
    </source>
</evidence>
<dbReference type="InterPro" id="IPR036047">
    <property type="entry name" value="F-box-like_dom_sf"/>
</dbReference>
<dbReference type="SUPFAM" id="SSF81383">
    <property type="entry name" value="F-box domain"/>
    <property type="match status" value="1"/>
</dbReference>
<gene>
    <name evidence="3" type="ORF">LTR69_009801</name>
</gene>
<dbReference type="EMBL" id="JAVRRF010000029">
    <property type="protein sequence ID" value="KAK5052463.1"/>
    <property type="molecule type" value="Genomic_DNA"/>
</dbReference>
<feature type="compositionally biased region" description="Acidic residues" evidence="1">
    <location>
        <begin position="184"/>
        <end position="196"/>
    </location>
</feature>
<dbReference type="InterPro" id="IPR001810">
    <property type="entry name" value="F-box_dom"/>
</dbReference>
<keyword evidence="4" id="KW-1185">Reference proteome</keyword>
<feature type="region of interest" description="Disordered" evidence="1">
    <location>
        <begin position="277"/>
        <end position="313"/>
    </location>
</feature>
<feature type="compositionally biased region" description="Low complexity" evidence="1">
    <location>
        <begin position="277"/>
        <end position="312"/>
    </location>
</feature>